<dbReference type="EMBL" id="CAJVPV010046158">
    <property type="protein sequence ID" value="CAG8770346.1"/>
    <property type="molecule type" value="Genomic_DNA"/>
</dbReference>
<sequence>GAIQFFDNNIVHGRYVDESDDEFQPIRTIIQQNQKNLSLRKSVNSATQKNVKPTDERNAETSSNSPSLDMPIARPSTPEHQIYPTSANQDLLGRLNQEKQRLISSIFYNNEPICSNIIDTTNTLLMDRLKIKRDYLWVSVVNDATEYIDELIDNSDTRNKLRGKLQFPFISPDETYSFSKHYEMTWVHRFADKLW</sequence>
<protein>
    <submittedName>
        <fullName evidence="2">1756_t:CDS:1</fullName>
    </submittedName>
</protein>
<dbReference type="OrthoDB" id="2431355at2759"/>
<keyword evidence="3" id="KW-1185">Reference proteome</keyword>
<evidence type="ECO:0000313" key="2">
    <source>
        <dbReference type="EMBL" id="CAG8770346.1"/>
    </source>
</evidence>
<feature type="compositionally biased region" description="Polar residues" evidence="1">
    <location>
        <begin position="41"/>
        <end position="51"/>
    </location>
</feature>
<dbReference type="Proteomes" id="UP000789342">
    <property type="component" value="Unassembled WGS sequence"/>
</dbReference>
<organism evidence="2 3">
    <name type="scientific">Acaulospora morrowiae</name>
    <dbReference type="NCBI Taxonomy" id="94023"/>
    <lineage>
        <taxon>Eukaryota</taxon>
        <taxon>Fungi</taxon>
        <taxon>Fungi incertae sedis</taxon>
        <taxon>Mucoromycota</taxon>
        <taxon>Glomeromycotina</taxon>
        <taxon>Glomeromycetes</taxon>
        <taxon>Diversisporales</taxon>
        <taxon>Acaulosporaceae</taxon>
        <taxon>Acaulospora</taxon>
    </lineage>
</organism>
<feature type="region of interest" description="Disordered" evidence="1">
    <location>
        <begin position="41"/>
        <end position="76"/>
    </location>
</feature>
<feature type="non-terminal residue" evidence="2">
    <location>
        <position position="195"/>
    </location>
</feature>
<accession>A0A9N9NZC8</accession>
<reference evidence="2" key="1">
    <citation type="submission" date="2021-06" db="EMBL/GenBank/DDBJ databases">
        <authorList>
            <person name="Kallberg Y."/>
            <person name="Tangrot J."/>
            <person name="Rosling A."/>
        </authorList>
    </citation>
    <scope>NUCLEOTIDE SEQUENCE</scope>
    <source>
        <strain evidence="2">CL551</strain>
    </source>
</reference>
<name>A0A9N9NZC8_9GLOM</name>
<evidence type="ECO:0000256" key="1">
    <source>
        <dbReference type="SAM" id="MobiDB-lite"/>
    </source>
</evidence>
<evidence type="ECO:0000313" key="3">
    <source>
        <dbReference type="Proteomes" id="UP000789342"/>
    </source>
</evidence>
<proteinExistence type="predicted"/>
<comment type="caution">
    <text evidence="2">The sequence shown here is derived from an EMBL/GenBank/DDBJ whole genome shotgun (WGS) entry which is preliminary data.</text>
</comment>
<gene>
    <name evidence="2" type="ORF">AMORRO_LOCUS16538</name>
</gene>
<dbReference type="AlphaFoldDB" id="A0A9N9NZC8"/>
<feature type="non-terminal residue" evidence="2">
    <location>
        <position position="1"/>
    </location>
</feature>